<dbReference type="GO" id="GO:0000785">
    <property type="term" value="C:chromatin"/>
    <property type="evidence" value="ECO:0007669"/>
    <property type="project" value="TreeGrafter"/>
</dbReference>
<name>A0A7S2GB36_9STRA</name>
<feature type="domain" description="Retinoblastoma-associated protein B-box" evidence="2">
    <location>
        <begin position="8"/>
        <end position="129"/>
    </location>
</feature>
<accession>A0A7S2GB36</accession>
<dbReference type="EMBL" id="HBGS01036576">
    <property type="protein sequence ID" value="CAD9442868.1"/>
    <property type="molecule type" value="Transcribed_RNA"/>
</dbReference>
<dbReference type="GO" id="GO:2000134">
    <property type="term" value="P:negative regulation of G1/S transition of mitotic cell cycle"/>
    <property type="evidence" value="ECO:0007669"/>
    <property type="project" value="TreeGrafter"/>
</dbReference>
<dbReference type="Pfam" id="PF01857">
    <property type="entry name" value="RB_B"/>
    <property type="match status" value="1"/>
</dbReference>
<dbReference type="InterPro" id="IPR036915">
    <property type="entry name" value="Cyclin-like_sf"/>
</dbReference>
<protein>
    <recommendedName>
        <fullName evidence="2">Retinoblastoma-associated protein B-box domain-containing protein</fullName>
    </recommendedName>
</protein>
<dbReference type="SUPFAM" id="SSF47954">
    <property type="entry name" value="Cyclin-like"/>
    <property type="match status" value="1"/>
</dbReference>
<evidence type="ECO:0000259" key="2">
    <source>
        <dbReference type="Pfam" id="PF01857"/>
    </source>
</evidence>
<dbReference type="AlphaFoldDB" id="A0A7S2GB36"/>
<proteinExistence type="predicted"/>
<reference evidence="3" key="1">
    <citation type="submission" date="2021-01" db="EMBL/GenBank/DDBJ databases">
        <authorList>
            <person name="Corre E."/>
            <person name="Pelletier E."/>
            <person name="Niang G."/>
            <person name="Scheremetjew M."/>
            <person name="Finn R."/>
            <person name="Kale V."/>
            <person name="Holt S."/>
            <person name="Cochrane G."/>
            <person name="Meng A."/>
            <person name="Brown T."/>
            <person name="Cohen L."/>
        </authorList>
    </citation>
    <scope>NUCLEOTIDE SEQUENCE</scope>
    <source>
        <strain evidence="3">CCMP1381</strain>
    </source>
</reference>
<dbReference type="PANTHER" id="PTHR13742">
    <property type="entry name" value="RETINOBLASTOMA-ASSOCIATED PROTEIN RB -RELATED"/>
    <property type="match status" value="1"/>
</dbReference>
<organism evidence="3">
    <name type="scientific">Octactis speculum</name>
    <dbReference type="NCBI Taxonomy" id="3111310"/>
    <lineage>
        <taxon>Eukaryota</taxon>
        <taxon>Sar</taxon>
        <taxon>Stramenopiles</taxon>
        <taxon>Ochrophyta</taxon>
        <taxon>Dictyochophyceae</taxon>
        <taxon>Dictyochales</taxon>
        <taxon>Dictyochaceae</taxon>
        <taxon>Octactis</taxon>
    </lineage>
</organism>
<dbReference type="GO" id="GO:0000977">
    <property type="term" value="F:RNA polymerase II transcription regulatory region sequence-specific DNA binding"/>
    <property type="evidence" value="ECO:0007669"/>
    <property type="project" value="TreeGrafter"/>
</dbReference>
<gene>
    <name evidence="3" type="ORF">DSPE1174_LOCUS18936</name>
</gene>
<evidence type="ECO:0000256" key="1">
    <source>
        <dbReference type="SAM" id="MobiDB-lite"/>
    </source>
</evidence>
<feature type="region of interest" description="Disordered" evidence="1">
    <location>
        <begin position="169"/>
        <end position="209"/>
    </location>
</feature>
<dbReference type="InterPro" id="IPR028309">
    <property type="entry name" value="RB_fam"/>
</dbReference>
<evidence type="ECO:0000313" key="3">
    <source>
        <dbReference type="EMBL" id="CAD9442868.1"/>
    </source>
</evidence>
<dbReference type="InterPro" id="IPR002719">
    <property type="entry name" value="RB_B"/>
</dbReference>
<feature type="region of interest" description="Disordered" evidence="1">
    <location>
        <begin position="233"/>
        <end position="286"/>
    </location>
</feature>
<dbReference type="GO" id="GO:0005634">
    <property type="term" value="C:nucleus"/>
    <property type="evidence" value="ECO:0007669"/>
    <property type="project" value="InterPro"/>
</dbReference>
<dbReference type="GO" id="GO:0006357">
    <property type="term" value="P:regulation of transcription by RNA polymerase II"/>
    <property type="evidence" value="ECO:0007669"/>
    <property type="project" value="InterPro"/>
</dbReference>
<dbReference type="GO" id="GO:0030154">
    <property type="term" value="P:cell differentiation"/>
    <property type="evidence" value="ECO:0007669"/>
    <property type="project" value="TreeGrafter"/>
</dbReference>
<dbReference type="GO" id="GO:0005667">
    <property type="term" value="C:transcription regulator complex"/>
    <property type="evidence" value="ECO:0007669"/>
    <property type="project" value="TreeGrafter"/>
</dbReference>
<dbReference type="Gene3D" id="1.10.472.10">
    <property type="entry name" value="Cyclin-like"/>
    <property type="match status" value="1"/>
</dbReference>
<dbReference type="PANTHER" id="PTHR13742:SF17">
    <property type="entry name" value="RE32990P-RELATED"/>
    <property type="match status" value="1"/>
</dbReference>
<sequence>MDANRTISLEVMIRKMMNLVCTLVYELSESLELSRDITNQIWTALKLCLAQCYELMRNRHVHHLVLCTTYGICKMKRLVPEVKFTTIIAKYKELRPCAKGLVHHIVLHSESERGDIIKFYNKVYIPTMKIVLTQFQAHCQQTIVEMPTPRFSEAPQRVRSSNIFVANSGSVMLPTRRHRDSQWPVSPSRSHSGGGLSAPSPLPPNTLMTPRTKALYAFGESPSRDLDIINKAIGTRPASGGGTTSESSSDASAGKRKRRAPMLSIDMDDQGPKHKHLRGVIDRRSG</sequence>